<keyword evidence="1" id="KW-1133">Transmembrane helix</keyword>
<keyword evidence="1" id="KW-0472">Membrane</keyword>
<sequence length="69" mass="7231">MGLGLVAAFSIGSAIAMSTLGMVVVRAEDSVRQLEKWRVANALTFVSSILILCLGGFVFYHALTGLGLS</sequence>
<gene>
    <name evidence="2" type="ORF">EFBL_1592</name>
</gene>
<organism evidence="2 3">
    <name type="scientific">Effusibacillus lacus</name>
    <dbReference type="NCBI Taxonomy" id="1348429"/>
    <lineage>
        <taxon>Bacteria</taxon>
        <taxon>Bacillati</taxon>
        <taxon>Bacillota</taxon>
        <taxon>Bacilli</taxon>
        <taxon>Bacillales</taxon>
        <taxon>Alicyclobacillaceae</taxon>
        <taxon>Effusibacillus</taxon>
    </lineage>
</organism>
<keyword evidence="3" id="KW-1185">Reference proteome</keyword>
<dbReference type="AlphaFoldDB" id="A0A292YLC4"/>
<comment type="caution">
    <text evidence="2">The sequence shown here is derived from an EMBL/GenBank/DDBJ whole genome shotgun (WGS) entry which is preliminary data.</text>
</comment>
<name>A0A292YLC4_9BACL</name>
<keyword evidence="1" id="KW-0812">Transmembrane</keyword>
<feature type="transmembrane region" description="Helical" evidence="1">
    <location>
        <begin position="6"/>
        <end position="27"/>
    </location>
</feature>
<evidence type="ECO:0000313" key="3">
    <source>
        <dbReference type="Proteomes" id="UP000217785"/>
    </source>
</evidence>
<evidence type="ECO:0000313" key="2">
    <source>
        <dbReference type="EMBL" id="GAX89966.1"/>
    </source>
</evidence>
<dbReference type="Proteomes" id="UP000217785">
    <property type="component" value="Unassembled WGS sequence"/>
</dbReference>
<feature type="transmembrane region" description="Helical" evidence="1">
    <location>
        <begin position="39"/>
        <end position="63"/>
    </location>
</feature>
<reference evidence="3" key="1">
    <citation type="submission" date="2017-07" db="EMBL/GenBank/DDBJ databases">
        <title>Draft genome sequence of Effusibacillus lacus strain skLN1.</title>
        <authorList>
            <person name="Watanabe M."/>
            <person name="Kojima H."/>
            <person name="Fukui M."/>
        </authorList>
    </citation>
    <scope>NUCLEOTIDE SEQUENCE [LARGE SCALE GENOMIC DNA]</scope>
    <source>
        <strain evidence="3">skLN1</strain>
    </source>
</reference>
<dbReference type="EMBL" id="BDUF01000043">
    <property type="protein sequence ID" value="GAX89966.1"/>
    <property type="molecule type" value="Genomic_DNA"/>
</dbReference>
<protein>
    <submittedName>
        <fullName evidence="2">ABC transporter permease</fullName>
    </submittedName>
</protein>
<accession>A0A292YLC4</accession>
<evidence type="ECO:0000256" key="1">
    <source>
        <dbReference type="SAM" id="Phobius"/>
    </source>
</evidence>
<proteinExistence type="predicted"/>